<dbReference type="GO" id="GO:0008168">
    <property type="term" value="F:methyltransferase activity"/>
    <property type="evidence" value="ECO:0007669"/>
    <property type="project" value="UniProtKB-KW"/>
</dbReference>
<feature type="domain" description="Serine hydroxymethyltransferase-like" evidence="4">
    <location>
        <begin position="82"/>
        <end position="160"/>
    </location>
</feature>
<dbReference type="Proteomes" id="UP000623129">
    <property type="component" value="Unassembled WGS sequence"/>
</dbReference>
<reference evidence="5" key="1">
    <citation type="submission" date="2020-01" db="EMBL/GenBank/DDBJ databases">
        <title>Genome sequence of Kobresia littledalei, the first chromosome-level genome in the family Cyperaceae.</title>
        <authorList>
            <person name="Qu G."/>
        </authorList>
    </citation>
    <scope>NUCLEOTIDE SEQUENCE</scope>
    <source>
        <strain evidence="5">C.B.Clarke</strain>
        <tissue evidence="5">Leaf</tissue>
    </source>
</reference>
<evidence type="ECO:0000256" key="1">
    <source>
        <dbReference type="ARBA" id="ARBA00001528"/>
    </source>
</evidence>
<dbReference type="InterPro" id="IPR039429">
    <property type="entry name" value="SHMT-like_dom"/>
</dbReference>
<comment type="cofactor">
    <cofactor evidence="2">
        <name>pyridoxal 5'-phosphate</name>
        <dbReference type="ChEBI" id="CHEBI:597326"/>
    </cofactor>
</comment>
<dbReference type="UniPathway" id="UPA00193"/>
<dbReference type="OrthoDB" id="10265628at2759"/>
<dbReference type="InterPro" id="IPR049943">
    <property type="entry name" value="Ser_HO-MeTrfase-like"/>
</dbReference>
<dbReference type="AlphaFoldDB" id="A0A833RGR6"/>
<accession>A0A833RGR6</accession>
<sequence length="200" mass="22436">MHKGTIIRDSAGYEAPMNPFVYCDVVTTTTHTSLRGPQSAMIFYRKDAKIENELFGFENKINKAVFPTLQDAPRENQIASKEECTIITGGTDNYLLLWDLGPLKLTGHNFEKICDMCNVTLNEHAIIGDSMLASSGVCIGTLAMTSRGLTEEHFQKIGDFLNQAIVICREVQNKHGKLLENYNEDKLCHQNNEQIVPRNV</sequence>
<dbReference type="GO" id="GO:0004372">
    <property type="term" value="F:glycine hydroxymethyltransferase activity"/>
    <property type="evidence" value="ECO:0007669"/>
    <property type="project" value="UniProtKB-EC"/>
</dbReference>
<name>A0A833RGR6_9POAL</name>
<dbReference type="GO" id="GO:0019264">
    <property type="term" value="P:glycine biosynthetic process from serine"/>
    <property type="evidence" value="ECO:0007669"/>
    <property type="project" value="TreeGrafter"/>
</dbReference>
<evidence type="ECO:0000313" key="5">
    <source>
        <dbReference type="EMBL" id="KAF3334358.1"/>
    </source>
</evidence>
<dbReference type="GO" id="GO:0032259">
    <property type="term" value="P:methylation"/>
    <property type="evidence" value="ECO:0007669"/>
    <property type="project" value="UniProtKB-KW"/>
</dbReference>
<comment type="caution">
    <text evidence="5">The sequence shown here is derived from an EMBL/GenBank/DDBJ whole genome shotgun (WGS) entry which is preliminary data.</text>
</comment>
<evidence type="ECO:0000259" key="4">
    <source>
        <dbReference type="Pfam" id="PF00464"/>
    </source>
</evidence>
<dbReference type="SUPFAM" id="SSF53383">
    <property type="entry name" value="PLP-dependent transferases"/>
    <property type="match status" value="1"/>
</dbReference>
<proteinExistence type="predicted"/>
<protein>
    <submittedName>
        <fullName evidence="5">Serine hydroxymethyltransferase</fullName>
    </submittedName>
</protein>
<organism evidence="5 6">
    <name type="scientific">Carex littledalei</name>
    <dbReference type="NCBI Taxonomy" id="544730"/>
    <lineage>
        <taxon>Eukaryota</taxon>
        <taxon>Viridiplantae</taxon>
        <taxon>Streptophyta</taxon>
        <taxon>Embryophyta</taxon>
        <taxon>Tracheophyta</taxon>
        <taxon>Spermatophyta</taxon>
        <taxon>Magnoliopsida</taxon>
        <taxon>Liliopsida</taxon>
        <taxon>Poales</taxon>
        <taxon>Cyperaceae</taxon>
        <taxon>Cyperoideae</taxon>
        <taxon>Cariceae</taxon>
        <taxon>Carex</taxon>
        <taxon>Carex subgen. Euthyceras</taxon>
    </lineage>
</organism>
<dbReference type="PANTHER" id="PTHR11680">
    <property type="entry name" value="SERINE HYDROXYMETHYLTRANSFERASE"/>
    <property type="match status" value="1"/>
</dbReference>
<feature type="domain" description="Serine hydroxymethyltransferase-like" evidence="4">
    <location>
        <begin position="17"/>
        <end position="81"/>
    </location>
</feature>
<dbReference type="EMBL" id="SWLB01000009">
    <property type="protein sequence ID" value="KAF3334358.1"/>
    <property type="molecule type" value="Genomic_DNA"/>
</dbReference>
<keyword evidence="5" id="KW-0489">Methyltransferase</keyword>
<keyword evidence="6" id="KW-1185">Reference proteome</keyword>
<dbReference type="GO" id="GO:0030170">
    <property type="term" value="F:pyridoxal phosphate binding"/>
    <property type="evidence" value="ECO:0007669"/>
    <property type="project" value="TreeGrafter"/>
</dbReference>
<dbReference type="InterPro" id="IPR015424">
    <property type="entry name" value="PyrdxlP-dep_Trfase"/>
</dbReference>
<dbReference type="GO" id="GO:0005739">
    <property type="term" value="C:mitochondrion"/>
    <property type="evidence" value="ECO:0007669"/>
    <property type="project" value="TreeGrafter"/>
</dbReference>
<dbReference type="Gene3D" id="3.90.1150.10">
    <property type="entry name" value="Aspartate Aminotransferase, domain 1"/>
    <property type="match status" value="1"/>
</dbReference>
<dbReference type="InterPro" id="IPR015422">
    <property type="entry name" value="PyrdxlP-dep_Trfase_small"/>
</dbReference>
<comment type="catalytic activity">
    <reaction evidence="1">
        <text>(6R)-5,10-methylene-5,6,7,8-tetrahydrofolate + glycine + H2O = (6S)-5,6,7,8-tetrahydrofolate + L-serine</text>
        <dbReference type="Rhea" id="RHEA:15481"/>
        <dbReference type="ChEBI" id="CHEBI:15377"/>
        <dbReference type="ChEBI" id="CHEBI:15636"/>
        <dbReference type="ChEBI" id="CHEBI:33384"/>
        <dbReference type="ChEBI" id="CHEBI:57305"/>
        <dbReference type="ChEBI" id="CHEBI:57453"/>
        <dbReference type="EC" id="2.1.2.1"/>
    </reaction>
</comment>
<keyword evidence="5" id="KW-0808">Transferase</keyword>
<gene>
    <name evidence="5" type="ORF">FCM35_KLT20962</name>
</gene>
<dbReference type="Pfam" id="PF00464">
    <property type="entry name" value="SHMT"/>
    <property type="match status" value="2"/>
</dbReference>
<keyword evidence="3" id="KW-0663">Pyridoxal phosphate</keyword>
<evidence type="ECO:0000256" key="2">
    <source>
        <dbReference type="ARBA" id="ARBA00001933"/>
    </source>
</evidence>
<dbReference type="GO" id="GO:0035999">
    <property type="term" value="P:tetrahydrofolate interconversion"/>
    <property type="evidence" value="ECO:0007669"/>
    <property type="project" value="UniProtKB-UniPathway"/>
</dbReference>
<evidence type="ECO:0000313" key="6">
    <source>
        <dbReference type="Proteomes" id="UP000623129"/>
    </source>
</evidence>
<dbReference type="InterPro" id="IPR015421">
    <property type="entry name" value="PyrdxlP-dep_Trfase_major"/>
</dbReference>
<dbReference type="PANTHER" id="PTHR11680:SF35">
    <property type="entry name" value="SERINE HYDROXYMETHYLTRANSFERASE 1"/>
    <property type="match status" value="1"/>
</dbReference>
<dbReference type="Gene3D" id="3.40.640.10">
    <property type="entry name" value="Type I PLP-dependent aspartate aminotransferase-like (Major domain)"/>
    <property type="match status" value="1"/>
</dbReference>
<evidence type="ECO:0000256" key="3">
    <source>
        <dbReference type="ARBA" id="ARBA00022898"/>
    </source>
</evidence>